<dbReference type="InterPro" id="IPR001846">
    <property type="entry name" value="VWF_type-D"/>
</dbReference>
<evidence type="ECO:0000256" key="9">
    <source>
        <dbReference type="SAM" id="SignalP"/>
    </source>
</evidence>
<dbReference type="PROSITE" id="PS50184">
    <property type="entry name" value="VWFC_2"/>
    <property type="match status" value="1"/>
</dbReference>
<dbReference type="Pfam" id="PF00094">
    <property type="entry name" value="VWD"/>
    <property type="match status" value="4"/>
</dbReference>
<feature type="region of interest" description="Disordered" evidence="8">
    <location>
        <begin position="2088"/>
        <end position="2147"/>
    </location>
</feature>
<sequence>MGVGRRRLAPLWALALTLACAQHTGQARNSAAELSFEHPDLPPAPQGPGGTALRGVTIHPPLRTAPVVRALNAAHGGRACSTWGDFHYKTFDGDVFRFPGLCNYVFSAHCGSAYEDFNLQLRRGPGPNGVAPSRVTMKLDGLVVRLTKGSVQVNGRPIQLPFSQSGVLIEQSNSNLKVVAKLGLVFMWNQDDSLLLELDAKYTNQTCGLCGDFNGVPVYNEFFSHNVKLTPTEFGNLQKMDGPMEQCQDPVPEDAGTCSNDSGICEEMLSSEPFLGCARLVNTSSYLEACRHDLCHCSRVNLTSCLCHTLAEYSRQCAHGEEEPLPGPPNHTEASWVSDGAPGSEEPSGAGPWWAGAVPLSTTSQQTVRHAPHDRLASAGMVLDDISHAGCVPVSGCSCVYNGATYAPGTGYSTGCTNCTCSGGRWTCQEAPCPGTCSVLGGAHISTFDEKQYRVHGDCSYVLAKPCDSGAYAVLAELRRCGLTDSETCLKSLTLSLGHTVFVVKASGEVFVNQIYTQLPVSAANVTLFRPSTFFIIAQTQLGLQLDIQLVPIMQVFVRLGPQTRGQSCGLCGNFNQNQADDFLTISGVVEGSAAAFANTWKTQAACPNVKNSFEDPCSLSVENGKYAQHWCSRLTDPHGPFAQCHSAVDPSTHYSNCLFDTCNCEKSEDCMCAALSSYVRACAARGVLLSGWRDGMCTKPMATCPKSLTYRYNISTCLPTCRARSDEDVTCSIGFVPVDGCTCPDGTFLDDAGACVPATSCPCYFQGSVVPNGESLHEQGIVCSCTQGTLTCIGGHTPDPVCLPPMVYVDCRNATPGASGAGCQKSCHTLDMDCYSTKCEPGCVCPDGLVASGDGGCVPVSACPCVHNEASYQPGQTIRVGCNTCTCQGRAWQCTNRPCLATCEVYGDGHYLTFDGRRYSFSGDCEYTLLQDHCGGNGSAQDSFRVVTENVPCGTTGTTCSKAIKIFLGSYELKLSDGKLEVIETGPRPPYSIRQMGIYLVVDTEMGLVLLWDKGTSIFLRLSPEFKGRVCGLCGNFDDNALNDFTTRSQSVVGDVLEFGNSWKFSPSCPDALAPRDPCTANPSRRSWAQKQCSIINSATFSACHTHVEPGRYYEACVSDACACDSGGDCECFCTAVAAYAQACHEAGVCVSWRTPDICPLFCDYYNPQGWCQWHYQPCGAPCLKTCRNPSGQCWHDTQGLEGCYPECPAEAPIFDEDQMRCVASCPPPSPQAPCHVGGQSFWPNSTVPSDRDCYSCVCTEGGVQCAYDANACVCAYNGRRFHLGDVIYYTTDGLGGCISARCGANGTIERGVHTCSPTTPTPQTTFSFSTSLPGVSSTLPPGTHPSPSESTAHTPSTAPASTPGMASALPSPCCGQDCHWSPWLDVSRPEQGMDSGDFDTLENLRAHGYQVCREPRAVECQAEGAPGVPLATLGQHVECSPTVGLICYNRDQASGHCDNYQIRVLCCVPPACPTSGTETSSPTTFSTVGTGPTTLYTCPRTLYIRPRTLYTGPRALYTCPRTLYTCPRNLYTRPRNHYTCPRTLYTCPKNLYTCPRTLYTCPRNLNTRPRNLYTRPRNHYNCPRTLYTCPRNLSSKEPLHPNHYTCPRNHYACPRTLYTQPRNHYTHPRTLYTHPRTLYTCPRTSTPIPGTTTPDPQHPSQDPLHPSQEPLHLSLNTHPRILYTYPKNLNTFPRNLYTCPRILYTCPRKLYTCPSTLYTCPSTLYTCPRNHYTRPRKLYTYPRTLYTYPRNHYTHPRHLNTRPRHLNTRPRHLYTRPRTLYTCPRTLYTCSRTLFTCPRTLYTHPSTLYTCPRNHYTHPRILYTYPKNLNTFPRNLYTCPRILYTCPRKLYTCPSTLYTCPSTLYTCPRNHYTHPRHLNTCPRNHYTHPRNLYTHPRNHYTCPRNLNTCPRHLYTCPSDLNTCPRTLYTHPRTLYTCPRTLYTCPKNLNTHPRNHYTRPWTLYTSPRSSEPSSPEPTTVTCLQVLCNWTEWIDGSYPGSGRNSGDFDTISNLRAKGYKFCAEPKDVQCRAESFPDTPLQELGQDVICNKSVGLICRNKDQLPPICYNYNIRFLCCELVDTCRTNTTSPATPATRQTPTAEASTTWATGTLSTSTKLSTASSPHVTPSRWGTPSTHEQSSPGTTPCKPKCRWTKWLDVDFPVPGPHGGDNETFGNIMRNGDSICHRPESISKVECRAENHPGVSIHELGQLVQCHQDVGLLCRNQDQKGKTRLCLNYQIRVLCCEPQEHCPPPTVTVTSTSSHHLGSYNQCNPCADKQHHLSSYNELNLCADKQHNLSSDNPSNLCAHNQHHLDSYNQCNPCAHKQHHLDSYNQCNPCAHKQCNLSSYNQYNLCADKQHNLSSYNQYNLCADKQHHLDSYNQCNPCAHKQHHLSSYNQSNLCAHKQCNLSSYNQCNLCAHKQCNLSSYNQYNLCADKQHHLDSYNQCNPCAHKRCNLSSYNQYNLCADKQHNLSSDNQSNLCADKQHHLDSYNQCNPCAHKQCNLSSYNQYNLCADKQHHLDSYNQCNPCAHKRCNLSSYNQYNLCADKQHNLSSDNQSNLCADKQHHLDSYNQCNPCAHKQCNLSSYNQYNLCADKQHNLSSDNQSNLCADKQHHLDSYNQCNPCAHKRCNLSSYNQYNLCADKQCNLGSNNQYNLCADKQHHLGSYYQCNPCAHKQHHLSSYNELNLCADKQHNLSSYNELNLCADKQHHLDSYYQCNPCAHKQCNLSSYNQYNLCADKQCNLSSYNHSTSVHTSSATSAPTTSPTSVPTSETTPSPRSTVPCSCSVSGQLHPAGSFIYQATDLSGHCYYAFCNPDCHVVKGTAPTCPTSMPPPTPPATTSVSQQVCSNAVPPGTKGETWPMPNCSEATCQGNGVITVSPRHCPRVQKPTCANGYPAVQVTDHDGCCSHYQCPCVCSGWGDPHYITFDGTYYTFLDNCTYVLVQQIVPVFGHFRVLVENYFCDAEDGLSCPQSIIVEYHENRVMLTRKPVHGVMTNEIIFNGEVVRPGFQKGGIAVFQVGIKMYVSIPKLGVQVMFSGLIFSVEVPFSKFANNTEGQCGTCTNDQKDECRLPGGTVVASCSDMSGHWKVTYPGQPSCHGPPPTSGEPGTSPTPREPGTLPTPCPPSPICQLILSTPFELCHVLIPPWPYYQGCTFDQCHMPGTDMVCTALELYAALCASLGVCVDWRGHTNSTCPFTCPVGMEYWPCGPPIPSYCYTNNSASSLALLEASPITEGCFCPRGTMLYSSSKEVCVPDCNTCDTRYCPEPEACPKGSRAIQTHREAACCPTYNCSWTACSINGTLYQPGAVVSSSLCEKCWCELPGGALSDTFLINCETQICSTSCPVGFKYQARARQCCGECVQVACVINTSNSSAHLFYPGESWSDPGDHCVTHECEQHRDGLVVVTTKKACPPLNCPADKALPSEDGCCLFCPPHNNRSTCAVHHQLQVLRQQGCSSPGPVRLAYCRGNCGDTTSAYVSPPPPHPAGPPPPWATAPAAPLTYTEVEECGCEGLQCDSPGGLGLSAVALEPSPESGLRRRVRRAPRARPLP</sequence>
<reference evidence="12" key="2">
    <citation type="journal article" date="2011" name="BMC Genomics">
        <title>Genome wide analysis of the bovine mucin genes and their gastrointestinal transcription profile.</title>
        <authorList>
            <person name="Hoorens P.R."/>
            <person name="Rinaldi M."/>
            <person name="Li R.W."/>
            <person name="Goddeeris B."/>
            <person name="Claerebout E."/>
            <person name="Vercruysse J."/>
            <person name="Geldhof P."/>
        </authorList>
    </citation>
    <scope>NUCLEOTIDE SEQUENCE</scope>
</reference>
<feature type="compositionally biased region" description="Polar residues" evidence="8">
    <location>
        <begin position="1646"/>
        <end position="1662"/>
    </location>
</feature>
<evidence type="ECO:0000256" key="4">
    <source>
        <dbReference type="ARBA" id="ARBA00022737"/>
    </source>
</evidence>
<dbReference type="Pfam" id="PF08742">
    <property type="entry name" value="C8"/>
    <property type="match status" value="4"/>
</dbReference>
<feature type="chain" id="PRO_5003282596" evidence="9">
    <location>
        <begin position="28"/>
        <end position="3553"/>
    </location>
</feature>
<dbReference type="PROSITE" id="PS51257">
    <property type="entry name" value="PROKAR_LIPOPROTEIN"/>
    <property type="match status" value="1"/>
</dbReference>
<dbReference type="FunFam" id="2.10.25.10:FF:000414">
    <property type="entry name" value="von Willebrand factor"/>
    <property type="match status" value="1"/>
</dbReference>
<feature type="region of interest" description="Disordered" evidence="8">
    <location>
        <begin position="1646"/>
        <end position="1671"/>
    </location>
</feature>
<evidence type="ECO:0000256" key="3">
    <source>
        <dbReference type="ARBA" id="ARBA00022729"/>
    </source>
</evidence>
<evidence type="ECO:0000259" key="10">
    <source>
        <dbReference type="PROSITE" id="PS50184"/>
    </source>
</evidence>
<evidence type="ECO:0000256" key="1">
    <source>
        <dbReference type="ARBA" id="ARBA00004613"/>
    </source>
</evidence>
<name>F2FB41_BOVIN</name>
<dbReference type="SMART" id="SM00216">
    <property type="entry name" value="VWD"/>
    <property type="match status" value="4"/>
</dbReference>
<feature type="compositionally biased region" description="Low complexity" evidence="8">
    <location>
        <begin position="1347"/>
        <end position="1370"/>
    </location>
</feature>
<dbReference type="Gene3D" id="2.10.25.10">
    <property type="entry name" value="Laminin"/>
    <property type="match status" value="3"/>
</dbReference>
<dbReference type="InterPro" id="IPR058753">
    <property type="entry name" value="TIL_OTOGL_Mucin"/>
</dbReference>
<keyword evidence="7" id="KW-0325">Glycoprotein</keyword>
<feature type="compositionally biased region" description="Polar residues" evidence="8">
    <location>
        <begin position="2124"/>
        <end position="2144"/>
    </location>
</feature>
<feature type="domain" description="VWFD" evidence="11">
    <location>
        <begin position="435"/>
        <end position="608"/>
    </location>
</feature>
<evidence type="ECO:0000313" key="12">
    <source>
        <dbReference type="EMBL" id="CBL80808.1"/>
    </source>
</evidence>
<feature type="region of interest" description="Disordered" evidence="8">
    <location>
        <begin position="3527"/>
        <end position="3553"/>
    </location>
</feature>
<dbReference type="SMART" id="SM00832">
    <property type="entry name" value="C8"/>
    <property type="match status" value="4"/>
</dbReference>
<reference evidence="12" key="1">
    <citation type="submission" date="2010-04" db="EMBL/GenBank/DDBJ databases">
        <authorList>
            <person name="Hoorens P.R.Y."/>
        </authorList>
    </citation>
    <scope>NUCLEOTIDE SEQUENCE</scope>
</reference>
<feature type="region of interest" description="Disordered" evidence="8">
    <location>
        <begin position="1328"/>
        <end position="1370"/>
    </location>
</feature>
<dbReference type="InterPro" id="IPR036084">
    <property type="entry name" value="Ser_inhib-like_sf"/>
</dbReference>
<dbReference type="PANTHER" id="PTHR11339:SF401">
    <property type="entry name" value="MUCIN-5AC"/>
    <property type="match status" value="1"/>
</dbReference>
<dbReference type="InterPro" id="IPR050780">
    <property type="entry name" value="Mucin_vWF_Thrombospondin_sf"/>
</dbReference>
<feature type="signal peptide" evidence="9">
    <location>
        <begin position="1"/>
        <end position="27"/>
    </location>
</feature>
<organism evidence="12">
    <name type="scientific">Bos taurus</name>
    <name type="common">Bovine</name>
    <dbReference type="NCBI Taxonomy" id="9913"/>
    <lineage>
        <taxon>Eukaryota</taxon>
        <taxon>Metazoa</taxon>
        <taxon>Chordata</taxon>
        <taxon>Craniata</taxon>
        <taxon>Vertebrata</taxon>
        <taxon>Euteleostomi</taxon>
        <taxon>Mammalia</taxon>
        <taxon>Eutheria</taxon>
        <taxon>Laurasiatheria</taxon>
        <taxon>Artiodactyla</taxon>
        <taxon>Ruminantia</taxon>
        <taxon>Pecora</taxon>
        <taxon>Bovidae</taxon>
        <taxon>Bovinae</taxon>
        <taxon>Bos</taxon>
    </lineage>
</organism>
<keyword evidence="5" id="KW-0186">Copper</keyword>
<dbReference type="InterPro" id="IPR025155">
    <property type="entry name" value="WxxW_domain"/>
</dbReference>
<feature type="region of interest" description="Disordered" evidence="8">
    <location>
        <begin position="319"/>
        <end position="356"/>
    </location>
</feature>
<feature type="region of interest" description="Disordered" evidence="8">
    <location>
        <begin position="3099"/>
        <end position="3122"/>
    </location>
</feature>
<dbReference type="SUPFAM" id="SSF57603">
    <property type="entry name" value="FnI-like domain"/>
    <property type="match status" value="2"/>
</dbReference>
<evidence type="ECO:0000256" key="7">
    <source>
        <dbReference type="ARBA" id="ARBA00023180"/>
    </source>
</evidence>
<feature type="compositionally biased region" description="Low complexity" evidence="8">
    <location>
        <begin position="3108"/>
        <end position="3121"/>
    </location>
</feature>
<evidence type="ECO:0000259" key="11">
    <source>
        <dbReference type="PROSITE" id="PS51233"/>
    </source>
</evidence>
<dbReference type="InterPro" id="IPR014853">
    <property type="entry name" value="VWF/SSPO/ZAN-like_Cys-rich_dom"/>
</dbReference>
<gene>
    <name evidence="12" type="primary">MUC5AC</name>
</gene>
<dbReference type="GO" id="GO:0005576">
    <property type="term" value="C:extracellular region"/>
    <property type="evidence" value="ECO:0007669"/>
    <property type="project" value="UniProtKB-SubCell"/>
</dbReference>
<evidence type="ECO:0000256" key="8">
    <source>
        <dbReference type="SAM" id="MobiDB-lite"/>
    </source>
</evidence>
<protein>
    <submittedName>
        <fullName evidence="12">Mucin-5AC</fullName>
    </submittedName>
</protein>
<dbReference type="FunFam" id="2.10.25.10:FF:000674">
    <property type="entry name" value="Mucin-2"/>
    <property type="match status" value="1"/>
</dbReference>
<comment type="miscellaneous">
    <text evidence="12">The sequence shown here is derived from an EMBL/GenBank/DDBJ third party annotation (TPA) entry.</text>
</comment>
<keyword evidence="4" id="KW-0677">Repeat</keyword>
<dbReference type="SUPFAM" id="SSF57567">
    <property type="entry name" value="Serine protease inhibitors"/>
    <property type="match status" value="3"/>
</dbReference>
<accession>F2FB41</accession>
<keyword evidence="2" id="KW-0964">Secreted</keyword>
<dbReference type="InterPro" id="IPR001007">
    <property type="entry name" value="VWF_dom"/>
</dbReference>
<feature type="region of interest" description="Disordered" evidence="8">
    <location>
        <begin position="2755"/>
        <end position="2783"/>
    </location>
</feature>
<feature type="domain" description="VWFD" evidence="11">
    <location>
        <begin position="78"/>
        <end position="248"/>
    </location>
</feature>
<dbReference type="Pfam" id="PF13330">
    <property type="entry name" value="Mucin2_WxxW"/>
    <property type="match status" value="3"/>
</dbReference>
<evidence type="ECO:0000256" key="6">
    <source>
        <dbReference type="ARBA" id="ARBA00023157"/>
    </source>
</evidence>
<feature type="domain" description="VWFD" evidence="11">
    <location>
        <begin position="2917"/>
        <end position="3101"/>
    </location>
</feature>
<feature type="compositionally biased region" description="Basic residues" evidence="8">
    <location>
        <begin position="3540"/>
        <end position="3553"/>
    </location>
</feature>
<dbReference type="SMART" id="SM00215">
    <property type="entry name" value="VWC_out"/>
    <property type="match status" value="2"/>
</dbReference>
<dbReference type="Pfam" id="PF25962">
    <property type="entry name" value="TIL_OTOGL_Mucin"/>
    <property type="match status" value="1"/>
</dbReference>
<feature type="compositionally biased region" description="Low complexity" evidence="8">
    <location>
        <begin position="2088"/>
        <end position="2123"/>
    </location>
</feature>
<dbReference type="PROSITE" id="PS51233">
    <property type="entry name" value="VWFD"/>
    <property type="match status" value="4"/>
</dbReference>
<dbReference type="SMART" id="SM00214">
    <property type="entry name" value="VWC"/>
    <property type="match status" value="3"/>
</dbReference>
<feature type="domain" description="VWFD" evidence="11">
    <location>
        <begin position="902"/>
        <end position="1071"/>
    </location>
</feature>
<evidence type="ECO:0000256" key="5">
    <source>
        <dbReference type="ARBA" id="ARBA00023008"/>
    </source>
</evidence>
<dbReference type="EMBL" id="BN001491">
    <property type="protein sequence ID" value="CBL80808.1"/>
    <property type="molecule type" value="Genomic_DNA"/>
</dbReference>
<dbReference type="PANTHER" id="PTHR11339">
    <property type="entry name" value="EXTRACELLULAR MATRIX GLYCOPROTEIN RELATED"/>
    <property type="match status" value="1"/>
</dbReference>
<proteinExistence type="predicted"/>
<comment type="subcellular location">
    <subcellularLocation>
        <location evidence="1">Secreted</location>
    </subcellularLocation>
</comment>
<keyword evidence="6" id="KW-1015">Disulfide bond</keyword>
<feature type="domain" description="VWFC" evidence="10">
    <location>
        <begin position="3297"/>
        <end position="3364"/>
    </location>
</feature>
<dbReference type="CDD" id="cd19941">
    <property type="entry name" value="TIL"/>
    <property type="match status" value="2"/>
</dbReference>
<evidence type="ECO:0000256" key="2">
    <source>
        <dbReference type="ARBA" id="ARBA00022525"/>
    </source>
</evidence>
<keyword evidence="3 9" id="KW-0732">Signal</keyword>